<organism evidence="2 3">
    <name type="scientific">Roseateles rivi</name>
    <dbReference type="NCBI Taxonomy" id="3299028"/>
    <lineage>
        <taxon>Bacteria</taxon>
        <taxon>Pseudomonadati</taxon>
        <taxon>Pseudomonadota</taxon>
        <taxon>Betaproteobacteria</taxon>
        <taxon>Burkholderiales</taxon>
        <taxon>Sphaerotilaceae</taxon>
        <taxon>Roseateles</taxon>
    </lineage>
</organism>
<dbReference type="PROSITE" id="PS51257">
    <property type="entry name" value="PROKAR_LIPOPROTEIN"/>
    <property type="match status" value="1"/>
</dbReference>
<dbReference type="RefSeq" id="WP_394458520.1">
    <property type="nucleotide sequence ID" value="NZ_JBIGHZ010000001.1"/>
</dbReference>
<name>A0ABW7FS42_9BURK</name>
<keyword evidence="3" id="KW-1185">Reference proteome</keyword>
<dbReference type="Proteomes" id="UP001606099">
    <property type="component" value="Unassembled WGS sequence"/>
</dbReference>
<comment type="caution">
    <text evidence="2">The sequence shown here is derived from an EMBL/GenBank/DDBJ whole genome shotgun (WGS) entry which is preliminary data.</text>
</comment>
<accession>A0ABW7FS42</accession>
<protein>
    <submittedName>
        <fullName evidence="2">DUF3304 domain-containing protein</fullName>
    </submittedName>
</protein>
<dbReference type="EMBL" id="JBIGHZ010000001">
    <property type="protein sequence ID" value="MFG6447147.1"/>
    <property type="molecule type" value="Genomic_DNA"/>
</dbReference>
<feature type="chain" id="PRO_5045930800" evidence="1">
    <location>
        <begin position="24"/>
        <end position="181"/>
    </location>
</feature>
<evidence type="ECO:0000256" key="1">
    <source>
        <dbReference type="SAM" id="SignalP"/>
    </source>
</evidence>
<evidence type="ECO:0000313" key="3">
    <source>
        <dbReference type="Proteomes" id="UP001606099"/>
    </source>
</evidence>
<gene>
    <name evidence="2" type="ORF">ACG0Z6_02690</name>
</gene>
<feature type="signal peptide" evidence="1">
    <location>
        <begin position="1"/>
        <end position="23"/>
    </location>
</feature>
<dbReference type="InterPro" id="IPR021733">
    <property type="entry name" value="DUF3304"/>
</dbReference>
<keyword evidence="1" id="KW-0732">Signal</keyword>
<sequence length="181" mass="20087">MTKTRTWLVSAAVVLLLTGCYKAPEPDKDSIPTSIVGYNFTSEGIQEFYVDGGWGGNVSIGGGGTSNVCCVTLPAKWRPGLEVTVEWRRTDCGPGRVGGPLCPISRNETHIATDEKPWPKKTLKKVVSIEPYERVWDLQVMFLLNDEVKVYSSRYASWHPSHPSGLGWPRPLDNPDWKAPE</sequence>
<proteinExistence type="predicted"/>
<reference evidence="2 3" key="1">
    <citation type="submission" date="2024-08" db="EMBL/GenBank/DDBJ databases">
        <authorList>
            <person name="Lu H."/>
        </authorList>
    </citation>
    <scope>NUCLEOTIDE SEQUENCE [LARGE SCALE GENOMIC DNA]</scope>
    <source>
        <strain evidence="2 3">BYS180W</strain>
    </source>
</reference>
<dbReference type="Pfam" id="PF11745">
    <property type="entry name" value="DUF3304"/>
    <property type="match status" value="1"/>
</dbReference>
<evidence type="ECO:0000313" key="2">
    <source>
        <dbReference type="EMBL" id="MFG6447147.1"/>
    </source>
</evidence>